<dbReference type="Proteomes" id="UP000694892">
    <property type="component" value="Chromosome 1S"/>
</dbReference>
<dbReference type="InterPro" id="IPR003599">
    <property type="entry name" value="Ig_sub"/>
</dbReference>
<evidence type="ECO:0000256" key="3">
    <source>
        <dbReference type="ARBA" id="ARBA00023130"/>
    </source>
</evidence>
<dbReference type="AlphaFoldDB" id="A0A974DW94"/>
<feature type="chain" id="PRO_5037907701" description="Ig-like domain-containing protein" evidence="7">
    <location>
        <begin position="21"/>
        <end position="129"/>
    </location>
</feature>
<dbReference type="SUPFAM" id="SSF48726">
    <property type="entry name" value="Immunoglobulin"/>
    <property type="match status" value="1"/>
</dbReference>
<dbReference type="SMART" id="SM00409">
    <property type="entry name" value="IG"/>
    <property type="match status" value="1"/>
</dbReference>
<dbReference type="Pfam" id="PF07686">
    <property type="entry name" value="V-set"/>
    <property type="match status" value="1"/>
</dbReference>
<dbReference type="InterPro" id="IPR013106">
    <property type="entry name" value="Ig_V-set"/>
</dbReference>
<dbReference type="InterPro" id="IPR013783">
    <property type="entry name" value="Ig-like_fold"/>
</dbReference>
<feature type="domain" description="Ig-like" evidence="8">
    <location>
        <begin position="13"/>
        <end position="101"/>
    </location>
</feature>
<evidence type="ECO:0000313" key="9">
    <source>
        <dbReference type="EMBL" id="OCT98037.1"/>
    </source>
</evidence>
<dbReference type="PANTHER" id="PTHR19343:SF13">
    <property type="entry name" value="T CELL RECEPTOR ALPHA VARIABLE 21"/>
    <property type="match status" value="1"/>
</dbReference>
<keyword evidence="2" id="KW-0391">Immunity</keyword>
<evidence type="ECO:0000256" key="4">
    <source>
        <dbReference type="ARBA" id="ARBA00023170"/>
    </source>
</evidence>
<sequence>MQSQWNSVIIGLLSIYCVTCQSVYVEEGQTASLSCTYETSAITNLRWYRQYPGGKPDEIITVINDGNKTEGKFTAEIQKKHKTSFLYVTNTRVTDSASYVCATDAQCQTSYGSLCKNIVLLDAWLPTIQ</sequence>
<dbReference type="OMA" id="HEDSATY"/>
<dbReference type="InterPro" id="IPR051006">
    <property type="entry name" value="TCR_variable_domain"/>
</dbReference>
<keyword evidence="6" id="KW-1279">T cell receptor</keyword>
<evidence type="ECO:0000256" key="6">
    <source>
        <dbReference type="ARBA" id="ARBA00043266"/>
    </source>
</evidence>
<dbReference type="Gene3D" id="2.60.40.10">
    <property type="entry name" value="Immunoglobulins"/>
    <property type="match status" value="1"/>
</dbReference>
<dbReference type="PROSITE" id="PS50835">
    <property type="entry name" value="IG_LIKE"/>
    <property type="match status" value="1"/>
</dbReference>
<evidence type="ECO:0000256" key="1">
    <source>
        <dbReference type="ARBA" id="ARBA00022729"/>
    </source>
</evidence>
<dbReference type="InterPro" id="IPR007110">
    <property type="entry name" value="Ig-like_dom"/>
</dbReference>
<dbReference type="GO" id="GO:0042605">
    <property type="term" value="F:peptide antigen binding"/>
    <property type="evidence" value="ECO:0007669"/>
    <property type="project" value="TreeGrafter"/>
</dbReference>
<proteinExistence type="predicted"/>
<name>A0A974DW94_XENLA</name>
<gene>
    <name evidence="9" type="ORF">XELAEV_18010265mg</name>
</gene>
<dbReference type="GO" id="GO:0002250">
    <property type="term" value="P:adaptive immune response"/>
    <property type="evidence" value="ECO:0007669"/>
    <property type="project" value="UniProtKB-KW"/>
</dbReference>
<evidence type="ECO:0000313" key="10">
    <source>
        <dbReference type="Proteomes" id="UP000694892"/>
    </source>
</evidence>
<keyword evidence="1 7" id="KW-0732">Signal</keyword>
<dbReference type="GO" id="GO:0042101">
    <property type="term" value="C:T cell receptor complex"/>
    <property type="evidence" value="ECO:0007669"/>
    <property type="project" value="UniProtKB-KW"/>
</dbReference>
<accession>A0A974DW94</accession>
<evidence type="ECO:0000256" key="7">
    <source>
        <dbReference type="SAM" id="SignalP"/>
    </source>
</evidence>
<evidence type="ECO:0000256" key="5">
    <source>
        <dbReference type="ARBA" id="ARBA00023319"/>
    </source>
</evidence>
<evidence type="ECO:0000259" key="8">
    <source>
        <dbReference type="PROSITE" id="PS50835"/>
    </source>
</evidence>
<feature type="signal peptide" evidence="7">
    <location>
        <begin position="1"/>
        <end position="20"/>
    </location>
</feature>
<dbReference type="InterPro" id="IPR036179">
    <property type="entry name" value="Ig-like_dom_sf"/>
</dbReference>
<dbReference type="SMART" id="SM00406">
    <property type="entry name" value="IGv"/>
    <property type="match status" value="1"/>
</dbReference>
<dbReference type="PANTHER" id="PTHR19343">
    <property type="entry name" value="T CELL RECEPTOR ALPHA VARIABLE 1-2"/>
    <property type="match status" value="1"/>
</dbReference>
<keyword evidence="5" id="KW-0393">Immunoglobulin domain</keyword>
<dbReference type="EMBL" id="CM004467">
    <property type="protein sequence ID" value="OCT98037.1"/>
    <property type="molecule type" value="Genomic_DNA"/>
</dbReference>
<keyword evidence="4" id="KW-0675">Receptor</keyword>
<reference evidence="10" key="1">
    <citation type="journal article" date="2016" name="Nature">
        <title>Genome evolution in the allotetraploid frog Xenopus laevis.</title>
        <authorList>
            <person name="Session A.M."/>
            <person name="Uno Y."/>
            <person name="Kwon T."/>
            <person name="Chapman J.A."/>
            <person name="Toyoda A."/>
            <person name="Takahashi S."/>
            <person name="Fukui A."/>
            <person name="Hikosaka A."/>
            <person name="Suzuki A."/>
            <person name="Kondo M."/>
            <person name="van Heeringen S.J."/>
            <person name="Quigley I."/>
            <person name="Heinz S."/>
            <person name="Ogino H."/>
            <person name="Ochi H."/>
            <person name="Hellsten U."/>
            <person name="Lyons J.B."/>
            <person name="Simakov O."/>
            <person name="Putnam N."/>
            <person name="Stites J."/>
            <person name="Kuroki Y."/>
            <person name="Tanaka T."/>
            <person name="Michiue T."/>
            <person name="Watanabe M."/>
            <person name="Bogdanovic O."/>
            <person name="Lister R."/>
            <person name="Georgiou G."/>
            <person name="Paranjpe S.S."/>
            <person name="van Kruijsbergen I."/>
            <person name="Shu S."/>
            <person name="Carlson J."/>
            <person name="Kinoshita T."/>
            <person name="Ohta Y."/>
            <person name="Mawaribuchi S."/>
            <person name="Jenkins J."/>
            <person name="Grimwood J."/>
            <person name="Schmutz J."/>
            <person name="Mitros T."/>
            <person name="Mozaffari S.V."/>
            <person name="Suzuki Y."/>
            <person name="Haramoto Y."/>
            <person name="Yamamoto T.S."/>
            <person name="Takagi C."/>
            <person name="Heald R."/>
            <person name="Miller K."/>
            <person name="Haudenschild C."/>
            <person name="Kitzman J."/>
            <person name="Nakayama T."/>
            <person name="Izutsu Y."/>
            <person name="Robert J."/>
            <person name="Fortriede J."/>
            <person name="Burns K."/>
            <person name="Lotay V."/>
            <person name="Karimi K."/>
            <person name="Yasuoka Y."/>
            <person name="Dichmann D.S."/>
            <person name="Flajnik M.F."/>
            <person name="Houston D.W."/>
            <person name="Shendure J."/>
            <person name="DuPasquier L."/>
            <person name="Vize P.D."/>
            <person name="Zorn A.M."/>
            <person name="Ito M."/>
            <person name="Marcotte E.M."/>
            <person name="Wallingford J.B."/>
            <person name="Ito Y."/>
            <person name="Asashima M."/>
            <person name="Ueno N."/>
            <person name="Matsuda Y."/>
            <person name="Veenstra G.J."/>
            <person name="Fujiyama A."/>
            <person name="Harland R.M."/>
            <person name="Taira M."/>
            <person name="Rokhsar D.S."/>
        </authorList>
    </citation>
    <scope>NUCLEOTIDE SEQUENCE [LARGE SCALE GENOMIC DNA]</scope>
    <source>
        <strain evidence="10">J</strain>
    </source>
</reference>
<keyword evidence="3" id="KW-1064">Adaptive immunity</keyword>
<evidence type="ECO:0000256" key="2">
    <source>
        <dbReference type="ARBA" id="ARBA00022859"/>
    </source>
</evidence>
<organism evidence="9 10">
    <name type="scientific">Xenopus laevis</name>
    <name type="common">African clawed frog</name>
    <dbReference type="NCBI Taxonomy" id="8355"/>
    <lineage>
        <taxon>Eukaryota</taxon>
        <taxon>Metazoa</taxon>
        <taxon>Chordata</taxon>
        <taxon>Craniata</taxon>
        <taxon>Vertebrata</taxon>
        <taxon>Euteleostomi</taxon>
        <taxon>Amphibia</taxon>
        <taxon>Batrachia</taxon>
        <taxon>Anura</taxon>
        <taxon>Pipoidea</taxon>
        <taxon>Pipidae</taxon>
        <taxon>Xenopodinae</taxon>
        <taxon>Xenopus</taxon>
        <taxon>Xenopus</taxon>
    </lineage>
</organism>
<protein>
    <recommendedName>
        <fullName evidence="8">Ig-like domain-containing protein</fullName>
    </recommendedName>
</protein>